<proteinExistence type="predicted"/>
<feature type="transmembrane region" description="Helical" evidence="8">
    <location>
        <begin position="174"/>
        <end position="193"/>
    </location>
</feature>
<keyword evidence="7" id="KW-0046">Antibiotic resistance</keyword>
<feature type="transmembrane region" description="Helical" evidence="8">
    <location>
        <begin position="264"/>
        <end position="281"/>
    </location>
</feature>
<dbReference type="SUPFAM" id="SSF103473">
    <property type="entry name" value="MFS general substrate transporter"/>
    <property type="match status" value="1"/>
</dbReference>
<keyword evidence="3" id="KW-1003">Cell membrane</keyword>
<feature type="transmembrane region" description="Helical" evidence="8">
    <location>
        <begin position="82"/>
        <end position="100"/>
    </location>
</feature>
<dbReference type="Gene3D" id="1.20.1720.10">
    <property type="entry name" value="Multidrug resistance protein D"/>
    <property type="match status" value="1"/>
</dbReference>
<dbReference type="PANTHER" id="PTHR42718:SF46">
    <property type="entry name" value="BLR6921 PROTEIN"/>
    <property type="match status" value="1"/>
</dbReference>
<sequence length="499" mass="49713">MAVTESSPPTDTATRDVHATAAPTADVAAGAAATDGSFSTRGWLVLITLCCATFMCGLDFSIVTVALPDIGSSLGFSSAGTLQWVATASLLPSASLLPLFARVADLVGRKKLFTFGVALFTLFSLGAALANSPGVLIATRVGQGTAAAMIAPAAIALMTGYFPEGPQRARALGLNGAVMSLGFVLGALGGGVITSGFSWRWTMVVLCVMGALALAGALALPAMREAAAAKRMDIPGAVLATLGLFGLVFGISTGGDKGWVRADSLGAIVGGLILLGAFLLVERRHPEPLIPLSVLGRPTIKWSGLFGVVTFGMCAGTTVLLSLYMQDVLGFTPLQAGLSYLGEGAAAMLGGMYVSKLLGRFGGAKVLAAGLLIQGIGTVAMFALPQSGNVATLIVTSSVMGLGHVFSVVSFITVMTTGVTEEDQGVVGGLSQLPQYVAAIGVAGLSAIAAARTNALSGGSAPDAAATLGGLHAGMVTAGVVALVGAGLAAGALRKRSGA</sequence>
<evidence type="ECO:0000256" key="6">
    <source>
        <dbReference type="ARBA" id="ARBA00023136"/>
    </source>
</evidence>
<dbReference type="AlphaFoldDB" id="A0A3S2VHI3"/>
<feature type="transmembrane region" description="Helical" evidence="8">
    <location>
        <begin position="142"/>
        <end position="162"/>
    </location>
</feature>
<keyword evidence="4 8" id="KW-0812">Transmembrane</keyword>
<dbReference type="InterPro" id="IPR020846">
    <property type="entry name" value="MFS_dom"/>
</dbReference>
<keyword evidence="5 8" id="KW-1133">Transmembrane helix</keyword>
<dbReference type="GO" id="GO:0022857">
    <property type="term" value="F:transmembrane transporter activity"/>
    <property type="evidence" value="ECO:0007669"/>
    <property type="project" value="InterPro"/>
</dbReference>
<reference evidence="10 11" key="1">
    <citation type="submission" date="2019-01" db="EMBL/GenBank/DDBJ databases">
        <title>Genome sequences of Streptomyces and Rhizobium isolates collected from root and soil.</title>
        <authorList>
            <person name="Chhettri S."/>
            <person name="Sevigny J.L."/>
            <person name="Sen A."/>
            <person name="Ennis N."/>
            <person name="Tisa L."/>
        </authorList>
    </citation>
    <scope>NUCLEOTIDE SEQUENCE [LARGE SCALE GENOMIC DNA]</scope>
    <source>
        <strain evidence="10 11">San01</strain>
    </source>
</reference>
<dbReference type="GO" id="GO:0046677">
    <property type="term" value="P:response to antibiotic"/>
    <property type="evidence" value="ECO:0007669"/>
    <property type="project" value="UniProtKB-KW"/>
</dbReference>
<evidence type="ECO:0000256" key="8">
    <source>
        <dbReference type="SAM" id="Phobius"/>
    </source>
</evidence>
<dbReference type="InterPro" id="IPR036259">
    <property type="entry name" value="MFS_trans_sf"/>
</dbReference>
<feature type="transmembrane region" description="Helical" evidence="8">
    <location>
        <begin position="366"/>
        <end position="384"/>
    </location>
</feature>
<accession>A0A3S2VHI3</accession>
<evidence type="ECO:0000256" key="5">
    <source>
        <dbReference type="ARBA" id="ARBA00022989"/>
    </source>
</evidence>
<evidence type="ECO:0000313" key="10">
    <source>
        <dbReference type="EMBL" id="RVU27378.1"/>
    </source>
</evidence>
<feature type="transmembrane region" description="Helical" evidence="8">
    <location>
        <begin position="337"/>
        <end position="354"/>
    </location>
</feature>
<dbReference type="PRINTS" id="PR01036">
    <property type="entry name" value="TCRTETB"/>
</dbReference>
<feature type="transmembrane region" description="Helical" evidence="8">
    <location>
        <begin position="43"/>
        <end position="67"/>
    </location>
</feature>
<dbReference type="Pfam" id="PF07690">
    <property type="entry name" value="MFS_1"/>
    <property type="match status" value="1"/>
</dbReference>
<feature type="transmembrane region" description="Helical" evidence="8">
    <location>
        <begin position="390"/>
        <end position="412"/>
    </location>
</feature>
<evidence type="ECO:0000259" key="9">
    <source>
        <dbReference type="PROSITE" id="PS50850"/>
    </source>
</evidence>
<evidence type="ECO:0000256" key="4">
    <source>
        <dbReference type="ARBA" id="ARBA00022692"/>
    </source>
</evidence>
<dbReference type="PROSITE" id="PS50850">
    <property type="entry name" value="MFS"/>
    <property type="match status" value="1"/>
</dbReference>
<evidence type="ECO:0000256" key="3">
    <source>
        <dbReference type="ARBA" id="ARBA00022475"/>
    </source>
</evidence>
<feature type="transmembrane region" description="Helical" evidence="8">
    <location>
        <begin position="433"/>
        <end position="451"/>
    </location>
</feature>
<keyword evidence="2" id="KW-0813">Transport</keyword>
<feature type="transmembrane region" description="Helical" evidence="8">
    <location>
        <begin position="234"/>
        <end position="252"/>
    </location>
</feature>
<keyword evidence="11" id="KW-1185">Reference proteome</keyword>
<gene>
    <name evidence="10" type="ORF">EOT10_09435</name>
</gene>
<feature type="transmembrane region" description="Helical" evidence="8">
    <location>
        <begin position="199"/>
        <end position="222"/>
    </location>
</feature>
<dbReference type="Gene3D" id="1.20.1250.20">
    <property type="entry name" value="MFS general substrate transporter like domains"/>
    <property type="match status" value="1"/>
</dbReference>
<evidence type="ECO:0000256" key="1">
    <source>
        <dbReference type="ARBA" id="ARBA00004651"/>
    </source>
</evidence>
<dbReference type="InterPro" id="IPR011701">
    <property type="entry name" value="MFS"/>
</dbReference>
<dbReference type="OrthoDB" id="7375466at2"/>
<evidence type="ECO:0000256" key="2">
    <source>
        <dbReference type="ARBA" id="ARBA00022448"/>
    </source>
</evidence>
<dbReference type="CDD" id="cd17321">
    <property type="entry name" value="MFS_MMR_MDR_like"/>
    <property type="match status" value="1"/>
</dbReference>
<feature type="transmembrane region" description="Helical" evidence="8">
    <location>
        <begin position="471"/>
        <end position="493"/>
    </location>
</feature>
<dbReference type="EMBL" id="RZYA01000003">
    <property type="protein sequence ID" value="RVU27378.1"/>
    <property type="molecule type" value="Genomic_DNA"/>
</dbReference>
<dbReference type="PANTHER" id="PTHR42718">
    <property type="entry name" value="MAJOR FACILITATOR SUPERFAMILY MULTIDRUG TRANSPORTER MFSC"/>
    <property type="match status" value="1"/>
</dbReference>
<dbReference type="GO" id="GO:0005886">
    <property type="term" value="C:plasma membrane"/>
    <property type="evidence" value="ECO:0007669"/>
    <property type="project" value="UniProtKB-SubCell"/>
</dbReference>
<dbReference type="RefSeq" id="WP_127827636.1">
    <property type="nucleotide sequence ID" value="NZ_RZYA01000003.1"/>
</dbReference>
<evidence type="ECO:0000256" key="7">
    <source>
        <dbReference type="ARBA" id="ARBA00023251"/>
    </source>
</evidence>
<organism evidence="10 11">
    <name type="scientific">Streptomyces antnestii</name>
    <dbReference type="NCBI Taxonomy" id="2494256"/>
    <lineage>
        <taxon>Bacteria</taxon>
        <taxon>Bacillati</taxon>
        <taxon>Actinomycetota</taxon>
        <taxon>Actinomycetes</taxon>
        <taxon>Kitasatosporales</taxon>
        <taxon>Streptomycetaceae</taxon>
        <taxon>Streptomyces</taxon>
    </lineage>
</organism>
<name>A0A3S2VHI3_9ACTN</name>
<evidence type="ECO:0000313" key="11">
    <source>
        <dbReference type="Proteomes" id="UP000283128"/>
    </source>
</evidence>
<comment type="caution">
    <text evidence="10">The sequence shown here is derived from an EMBL/GenBank/DDBJ whole genome shotgun (WGS) entry which is preliminary data.</text>
</comment>
<protein>
    <submittedName>
        <fullName evidence="10">MFS transporter</fullName>
    </submittedName>
</protein>
<feature type="transmembrane region" description="Helical" evidence="8">
    <location>
        <begin position="302"/>
        <end position="325"/>
    </location>
</feature>
<keyword evidence="6 8" id="KW-0472">Membrane</keyword>
<feature type="domain" description="Major facilitator superfamily (MFS) profile" evidence="9">
    <location>
        <begin position="45"/>
        <end position="497"/>
    </location>
</feature>
<dbReference type="Proteomes" id="UP000283128">
    <property type="component" value="Unassembled WGS sequence"/>
</dbReference>
<comment type="subcellular location">
    <subcellularLocation>
        <location evidence="1">Cell membrane</location>
        <topology evidence="1">Multi-pass membrane protein</topology>
    </subcellularLocation>
</comment>
<feature type="transmembrane region" description="Helical" evidence="8">
    <location>
        <begin position="112"/>
        <end position="130"/>
    </location>
</feature>